<dbReference type="SMART" id="SM00318">
    <property type="entry name" value="SNc"/>
    <property type="match status" value="1"/>
</dbReference>
<dbReference type="RefSeq" id="WP_165889132.1">
    <property type="nucleotide sequence ID" value="NZ_CP015030.1"/>
</dbReference>
<dbReference type="GO" id="GO:0003676">
    <property type="term" value="F:nucleic acid binding"/>
    <property type="evidence" value="ECO:0007669"/>
    <property type="project" value="InterPro"/>
</dbReference>
<dbReference type="GO" id="GO:0016787">
    <property type="term" value="F:hydrolase activity"/>
    <property type="evidence" value="ECO:0007669"/>
    <property type="project" value="UniProtKB-KW"/>
</dbReference>
<organism evidence="6 7">
    <name type="scientific">Mannheimia granulomatis</name>
    <dbReference type="NCBI Taxonomy" id="85402"/>
    <lineage>
        <taxon>Bacteria</taxon>
        <taxon>Pseudomonadati</taxon>
        <taxon>Pseudomonadota</taxon>
        <taxon>Gammaproteobacteria</taxon>
        <taxon>Pasteurellales</taxon>
        <taxon>Pasteurellaceae</taxon>
        <taxon>Mannheimia</taxon>
    </lineage>
</organism>
<dbReference type="Proteomes" id="UP000501366">
    <property type="component" value="Chromosome"/>
</dbReference>
<dbReference type="KEGG" id="mgra:A4G16_05935"/>
<feature type="chain" id="PRO_5026256276" evidence="4">
    <location>
        <begin position="20"/>
        <end position="225"/>
    </location>
</feature>
<name>A0A6G8JID9_9PAST</name>
<keyword evidence="1" id="KW-0540">Nuclease</keyword>
<evidence type="ECO:0000313" key="6">
    <source>
        <dbReference type="EMBL" id="QIM66945.1"/>
    </source>
</evidence>
<evidence type="ECO:0000256" key="3">
    <source>
        <dbReference type="ARBA" id="ARBA00022801"/>
    </source>
</evidence>
<dbReference type="PANTHER" id="PTHR12302">
    <property type="entry name" value="EBNA2 BINDING PROTEIN P100"/>
    <property type="match status" value="1"/>
</dbReference>
<dbReference type="Gene3D" id="2.40.50.90">
    <property type="match status" value="1"/>
</dbReference>
<evidence type="ECO:0000259" key="5">
    <source>
        <dbReference type="PROSITE" id="PS50830"/>
    </source>
</evidence>
<keyword evidence="3" id="KW-0378">Hydrolase</keyword>
<feature type="signal peptide" evidence="4">
    <location>
        <begin position="1"/>
        <end position="19"/>
    </location>
</feature>
<dbReference type="InterPro" id="IPR035437">
    <property type="entry name" value="SNase_OB-fold_sf"/>
</dbReference>
<dbReference type="InterPro" id="IPR002071">
    <property type="entry name" value="Thermonucl_AS"/>
</dbReference>
<dbReference type="AlphaFoldDB" id="A0A6G8JID9"/>
<evidence type="ECO:0000313" key="7">
    <source>
        <dbReference type="Proteomes" id="UP000501366"/>
    </source>
</evidence>
<feature type="domain" description="TNase-like" evidence="5">
    <location>
        <begin position="22"/>
        <end position="140"/>
    </location>
</feature>
<dbReference type="Pfam" id="PF00565">
    <property type="entry name" value="SNase"/>
    <property type="match status" value="1"/>
</dbReference>
<dbReference type="GO" id="GO:0004519">
    <property type="term" value="F:endonuclease activity"/>
    <property type="evidence" value="ECO:0007669"/>
    <property type="project" value="UniProtKB-KW"/>
</dbReference>
<dbReference type="EMBL" id="CP015030">
    <property type="protein sequence ID" value="QIM66945.1"/>
    <property type="molecule type" value="Genomic_DNA"/>
</dbReference>
<sequence>MKYFYTLIFWFLSASVSYAAEHTLQCKVVGISDGDTLSCLINKTSLKVRLQHIDAPEQTQPYGTKAKQALANLVFKKNITLKISGYDRYQRMLAVVYDENGKNINLTLIQQGMAWAYSKEAGYQQAQDKAQKAKVGLWQAPNPIAPSEWRKGDIQPTHSQAVKKRENFANISNAINCQTKLSCNQIDNYKMAQYYFRQCGWKELDGNNDGIPCNKLYRQAQQNRN</sequence>
<dbReference type="PROSITE" id="PS50830">
    <property type="entry name" value="TNASE_3"/>
    <property type="match status" value="1"/>
</dbReference>
<dbReference type="SUPFAM" id="SSF50199">
    <property type="entry name" value="Staphylococcal nuclease"/>
    <property type="match status" value="1"/>
</dbReference>
<dbReference type="PROSITE" id="PS01123">
    <property type="entry name" value="TNASE_1"/>
    <property type="match status" value="1"/>
</dbReference>
<dbReference type="InterPro" id="IPR016071">
    <property type="entry name" value="Staphylococal_nuclease_OB-fold"/>
</dbReference>
<keyword evidence="2" id="KW-0255">Endonuclease</keyword>
<protein>
    <submittedName>
        <fullName evidence="6">Nuclease</fullName>
    </submittedName>
</protein>
<proteinExistence type="predicted"/>
<evidence type="ECO:0000256" key="1">
    <source>
        <dbReference type="ARBA" id="ARBA00022722"/>
    </source>
</evidence>
<keyword evidence="4" id="KW-0732">Signal</keyword>
<evidence type="ECO:0000256" key="2">
    <source>
        <dbReference type="ARBA" id="ARBA00022759"/>
    </source>
</evidence>
<reference evidence="6 7" key="1">
    <citation type="submission" date="2016-03" db="EMBL/GenBank/DDBJ databases">
        <authorList>
            <person name="Bojesen A.M."/>
            <person name="Planet P."/>
            <person name="Hansen M.J."/>
        </authorList>
    </citation>
    <scope>NUCLEOTIDE SEQUENCE [LARGE SCALE GENOMIC DNA]</scope>
    <source>
        <strain evidence="6 7">B 234/94</strain>
    </source>
</reference>
<dbReference type="PANTHER" id="PTHR12302:SF3">
    <property type="entry name" value="SERINE_THREONINE-PROTEIN KINASE 31"/>
    <property type="match status" value="1"/>
</dbReference>
<gene>
    <name evidence="6" type="ORF">A4G16_05935</name>
</gene>
<accession>A0A6G8JID9</accession>
<dbReference type="PROSITE" id="PS01284">
    <property type="entry name" value="TNASE_2"/>
    <property type="match status" value="1"/>
</dbReference>
<evidence type="ECO:0000256" key="4">
    <source>
        <dbReference type="SAM" id="SignalP"/>
    </source>
</evidence>